<keyword evidence="4" id="KW-1185">Reference proteome</keyword>
<keyword evidence="1" id="KW-1133">Transmembrane helix</keyword>
<reference evidence="3 4" key="1">
    <citation type="submission" date="2019-06" db="EMBL/GenBank/DDBJ databases">
        <title>Sequencing the genomes of 1000 actinobacteria strains.</title>
        <authorList>
            <person name="Klenk H.-P."/>
        </authorList>
    </citation>
    <scope>NUCLEOTIDE SEQUENCE [LARGE SCALE GENOMIC DNA]</scope>
    <source>
        <strain evidence="3 4">DSM 8803</strain>
    </source>
</reference>
<dbReference type="PANTHER" id="PTHR34473:SF2">
    <property type="entry name" value="UPF0699 TRANSMEMBRANE PROTEIN YDBT"/>
    <property type="match status" value="1"/>
</dbReference>
<dbReference type="Pfam" id="PF03703">
    <property type="entry name" value="bPH_2"/>
    <property type="match status" value="1"/>
</dbReference>
<proteinExistence type="predicted"/>
<feature type="transmembrane region" description="Helical" evidence="1">
    <location>
        <begin position="90"/>
        <end position="116"/>
    </location>
</feature>
<evidence type="ECO:0000259" key="2">
    <source>
        <dbReference type="Pfam" id="PF03703"/>
    </source>
</evidence>
<comment type="caution">
    <text evidence="3">The sequence shown here is derived from an EMBL/GenBank/DDBJ whole genome shotgun (WGS) entry which is preliminary data.</text>
</comment>
<protein>
    <submittedName>
        <fullName evidence="3">Membrane protein YdbS with pleckstrin-like domain</fullName>
    </submittedName>
</protein>
<accession>A0A542Y8X2</accession>
<evidence type="ECO:0000313" key="4">
    <source>
        <dbReference type="Proteomes" id="UP000319094"/>
    </source>
</evidence>
<evidence type="ECO:0000313" key="3">
    <source>
        <dbReference type="EMBL" id="TQL44523.1"/>
    </source>
</evidence>
<feature type="domain" description="YdbS-like PH" evidence="2">
    <location>
        <begin position="115"/>
        <end position="180"/>
    </location>
</feature>
<dbReference type="InterPro" id="IPR005182">
    <property type="entry name" value="YdbS-like_PH"/>
</dbReference>
<dbReference type="AlphaFoldDB" id="A0A542Y8X2"/>
<keyword evidence="1" id="KW-0472">Membrane</keyword>
<evidence type="ECO:0000256" key="1">
    <source>
        <dbReference type="SAM" id="Phobius"/>
    </source>
</evidence>
<keyword evidence="1" id="KW-0812">Transmembrane</keyword>
<organism evidence="3 4">
    <name type="scientific">Leucobacter komagatae</name>
    <dbReference type="NCBI Taxonomy" id="55969"/>
    <lineage>
        <taxon>Bacteria</taxon>
        <taxon>Bacillati</taxon>
        <taxon>Actinomycetota</taxon>
        <taxon>Actinomycetes</taxon>
        <taxon>Micrococcales</taxon>
        <taxon>Microbacteriaceae</taxon>
        <taxon>Leucobacter</taxon>
    </lineage>
</organism>
<gene>
    <name evidence="3" type="ORF">FB468_2582</name>
</gene>
<dbReference type="EMBL" id="VFON01000001">
    <property type="protein sequence ID" value="TQL44523.1"/>
    <property type="molecule type" value="Genomic_DNA"/>
</dbReference>
<dbReference type="Proteomes" id="UP000319094">
    <property type="component" value="Unassembled WGS sequence"/>
</dbReference>
<feature type="transmembrane region" description="Helical" evidence="1">
    <location>
        <begin position="66"/>
        <end position="84"/>
    </location>
</feature>
<dbReference type="PANTHER" id="PTHR34473">
    <property type="entry name" value="UPF0699 TRANSMEMBRANE PROTEIN YDBS"/>
    <property type="match status" value="1"/>
</dbReference>
<name>A0A542Y8X2_9MICO</name>
<sequence>MLPSQGASADLAGGTAAPVFGGAGQPRWAAPQAPGAAGVGVGMTGSAIPQQPEEIIVRVRRHGRHLFLPVLLLFLIAGFGGFFIGTLPEAWMNLAALAGAALLLALGVIGPLLGWLAHRAVVTTRRVILHHGFFVRHRTEVSLARVREVRSKQNPIQRMWGSGDIDLLVGAEATRISDAPGVKLLHVALQELAERSYDEQVRATGFGL</sequence>